<comment type="caution">
    <text evidence="3">The sequence shown here is derived from an EMBL/GenBank/DDBJ whole genome shotgun (WGS) entry which is preliminary data.</text>
</comment>
<keyword evidence="1" id="KW-0175">Coiled coil</keyword>
<reference evidence="3" key="1">
    <citation type="submission" date="2020-12" db="EMBL/GenBank/DDBJ databases">
        <title>Enhanced detection system for hospital associated transmission using whole genome sequencing surveillance.</title>
        <authorList>
            <person name="Harrison L.H."/>
            <person name="Van Tyne D."/>
            <person name="Marsh J.W."/>
            <person name="Griffith M.P."/>
            <person name="Snyder D.J."/>
            <person name="Cooper V.S."/>
            <person name="Mustapha M."/>
        </authorList>
    </citation>
    <scope>NUCLEOTIDE SEQUENCE</scope>
    <source>
        <strain evidence="3">PSB00042</strain>
    </source>
</reference>
<sequence length="65" mass="7498">MVAKSLTEQRQDWMDELNHLRDALAEENLKTLPNCIAKLRISSRIEACKKAIHEIDGLIDSQKHQ</sequence>
<dbReference type="EMBL" id="JAEHTE010000015">
    <property type="protein sequence ID" value="MBI6885112.1"/>
    <property type="molecule type" value="Genomic_DNA"/>
</dbReference>
<dbReference type="RefSeq" id="WP_198747515.1">
    <property type="nucleotide sequence ID" value="NZ_JAEHTE010000015.1"/>
</dbReference>
<accession>A0A8I1JIK9</accession>
<name>A0A8I1JIK9_PSEPU</name>
<protein>
    <recommendedName>
        <fullName evidence="2">PH domain-containing protein</fullName>
    </recommendedName>
</protein>
<dbReference type="Proteomes" id="UP000637061">
    <property type="component" value="Unassembled WGS sequence"/>
</dbReference>
<evidence type="ECO:0000313" key="3">
    <source>
        <dbReference type="EMBL" id="MBI6885112.1"/>
    </source>
</evidence>
<evidence type="ECO:0000313" key="4">
    <source>
        <dbReference type="Proteomes" id="UP000637061"/>
    </source>
</evidence>
<proteinExistence type="predicted"/>
<feature type="domain" description="PH" evidence="2">
    <location>
        <begin position="1"/>
        <end position="22"/>
    </location>
</feature>
<dbReference type="PROSITE" id="PS50003">
    <property type="entry name" value="PH_DOMAIN"/>
    <property type="match status" value="1"/>
</dbReference>
<organism evidence="3 4">
    <name type="scientific">Pseudomonas putida</name>
    <name type="common">Arthrobacter siderocapsulatus</name>
    <dbReference type="NCBI Taxonomy" id="303"/>
    <lineage>
        <taxon>Bacteria</taxon>
        <taxon>Pseudomonadati</taxon>
        <taxon>Pseudomonadota</taxon>
        <taxon>Gammaproteobacteria</taxon>
        <taxon>Pseudomonadales</taxon>
        <taxon>Pseudomonadaceae</taxon>
        <taxon>Pseudomonas</taxon>
    </lineage>
</organism>
<feature type="coiled-coil region" evidence="1">
    <location>
        <begin position="3"/>
        <end position="30"/>
    </location>
</feature>
<dbReference type="AlphaFoldDB" id="A0A8I1JIK9"/>
<evidence type="ECO:0000259" key="2">
    <source>
        <dbReference type="PROSITE" id="PS50003"/>
    </source>
</evidence>
<dbReference type="InterPro" id="IPR001849">
    <property type="entry name" value="PH_domain"/>
</dbReference>
<gene>
    <name evidence="3" type="ORF">JEU22_14450</name>
</gene>
<evidence type="ECO:0000256" key="1">
    <source>
        <dbReference type="SAM" id="Coils"/>
    </source>
</evidence>